<keyword evidence="2 5" id="KW-0808">Transferase</keyword>
<dbReference type="EMBL" id="JAIQBY010000001">
    <property type="protein sequence ID" value="MBZ4195140.1"/>
    <property type="molecule type" value="Genomic_DNA"/>
</dbReference>
<dbReference type="Proteomes" id="UP000772186">
    <property type="component" value="Unassembled WGS sequence"/>
</dbReference>
<keyword evidence="5" id="KW-0963">Cytoplasm</keyword>
<gene>
    <name evidence="5" type="primary">rlmH</name>
    <name evidence="6" type="ORF">LAD73_00150</name>
</gene>
<dbReference type="Gene3D" id="3.40.1280.10">
    <property type="match status" value="1"/>
</dbReference>
<comment type="caution">
    <text evidence="6">The sequence shown here is derived from an EMBL/GenBank/DDBJ whole genome shotgun (WGS) entry which is preliminary data.</text>
</comment>
<reference evidence="6 7" key="1">
    <citation type="submission" date="2021-09" db="EMBL/GenBank/DDBJ databases">
        <title>WGS of Mycoplasma sp. Zaradi2 strains.</title>
        <authorList>
            <person name="Spergser J."/>
        </authorList>
    </citation>
    <scope>NUCLEOTIDE SEQUENCE [LARGE SCALE GENOMIC DNA]</scope>
    <source>
        <strain evidence="6 7">1331</strain>
    </source>
</reference>
<evidence type="ECO:0000256" key="5">
    <source>
        <dbReference type="HAMAP-Rule" id="MF_00658"/>
    </source>
</evidence>
<dbReference type="AlphaFoldDB" id="A0A953NCL9"/>
<keyword evidence="7" id="KW-1185">Reference proteome</keyword>
<dbReference type="PIRSF" id="PIRSF004505">
    <property type="entry name" value="MT_bac"/>
    <property type="match status" value="1"/>
</dbReference>
<comment type="function">
    <text evidence="5">Specifically methylates the pseudouridine at position 1915 (m3Psi1915) in 23S rRNA.</text>
</comment>
<evidence type="ECO:0000256" key="4">
    <source>
        <dbReference type="ARBA" id="ARBA00038303"/>
    </source>
</evidence>
<sequence>MTKIKIIAIGSLSPKFKSIFDDYAKKIKFFCDFSITEIKEISEEKNIDIKIKKETALILNHIDSSQQVILTSLRGNLYNSFEFANLLNKLQNRNIVIIIGGSNGVDESKFKNSIKISFSNLTFPHQLFRVMLAEQIYRGYSILNNNKYHK</sequence>
<dbReference type="GO" id="GO:0005737">
    <property type="term" value="C:cytoplasm"/>
    <property type="evidence" value="ECO:0007669"/>
    <property type="project" value="UniProtKB-SubCell"/>
</dbReference>
<comment type="subcellular location">
    <subcellularLocation>
        <location evidence="5">Cytoplasm</location>
    </subcellularLocation>
</comment>
<evidence type="ECO:0000256" key="2">
    <source>
        <dbReference type="ARBA" id="ARBA00022679"/>
    </source>
</evidence>
<dbReference type="CDD" id="cd18081">
    <property type="entry name" value="RlmH-like"/>
    <property type="match status" value="1"/>
</dbReference>
<dbReference type="InterPro" id="IPR029026">
    <property type="entry name" value="tRNA_m1G_MTases_N"/>
</dbReference>
<dbReference type="PANTHER" id="PTHR33603">
    <property type="entry name" value="METHYLTRANSFERASE"/>
    <property type="match status" value="1"/>
</dbReference>
<comment type="subunit">
    <text evidence="5">Homodimer.</text>
</comment>
<evidence type="ECO:0000313" key="6">
    <source>
        <dbReference type="EMBL" id="MBZ4195140.1"/>
    </source>
</evidence>
<dbReference type="SUPFAM" id="SSF75217">
    <property type="entry name" value="alpha/beta knot"/>
    <property type="match status" value="1"/>
</dbReference>
<protein>
    <recommendedName>
        <fullName evidence="5">Ribosomal RNA large subunit methyltransferase H</fullName>
        <ecNumber evidence="5">2.1.1.177</ecNumber>
    </recommendedName>
    <alternativeName>
        <fullName evidence="5">23S rRNA (pseudouridine1915-N3)-methyltransferase</fullName>
    </alternativeName>
    <alternativeName>
        <fullName evidence="5">23S rRNA m3Psi1915 methyltransferase</fullName>
    </alternativeName>
    <alternativeName>
        <fullName evidence="5">rRNA (pseudouridine-N3-)-methyltransferase RlmH</fullName>
    </alternativeName>
</protein>
<dbReference type="InterPro" id="IPR003742">
    <property type="entry name" value="RlmH-like"/>
</dbReference>
<keyword evidence="3 5" id="KW-0949">S-adenosyl-L-methionine</keyword>
<feature type="binding site" evidence="5">
    <location>
        <begin position="118"/>
        <end position="123"/>
    </location>
    <ligand>
        <name>S-adenosyl-L-methionine</name>
        <dbReference type="ChEBI" id="CHEBI:59789"/>
    </ligand>
</feature>
<dbReference type="InterPro" id="IPR029028">
    <property type="entry name" value="Alpha/beta_knot_MTases"/>
</dbReference>
<keyword evidence="5" id="KW-0698">rRNA processing</keyword>
<comment type="catalytic activity">
    <reaction evidence="5">
        <text>pseudouridine(1915) in 23S rRNA + S-adenosyl-L-methionine = N(3)-methylpseudouridine(1915) in 23S rRNA + S-adenosyl-L-homocysteine + H(+)</text>
        <dbReference type="Rhea" id="RHEA:42752"/>
        <dbReference type="Rhea" id="RHEA-COMP:10221"/>
        <dbReference type="Rhea" id="RHEA-COMP:10222"/>
        <dbReference type="ChEBI" id="CHEBI:15378"/>
        <dbReference type="ChEBI" id="CHEBI:57856"/>
        <dbReference type="ChEBI" id="CHEBI:59789"/>
        <dbReference type="ChEBI" id="CHEBI:65314"/>
        <dbReference type="ChEBI" id="CHEBI:74486"/>
        <dbReference type="EC" id="2.1.1.177"/>
    </reaction>
</comment>
<keyword evidence="1 5" id="KW-0489">Methyltransferase</keyword>
<accession>A0A953NCL9</accession>
<evidence type="ECO:0000313" key="7">
    <source>
        <dbReference type="Proteomes" id="UP000772186"/>
    </source>
</evidence>
<dbReference type="RefSeq" id="WP_205517587.1">
    <property type="nucleotide sequence ID" value="NZ_CP070479.1"/>
</dbReference>
<dbReference type="PANTHER" id="PTHR33603:SF1">
    <property type="entry name" value="RIBOSOMAL RNA LARGE SUBUNIT METHYLTRANSFERASE H"/>
    <property type="match status" value="1"/>
</dbReference>
<dbReference type="GO" id="GO:0070038">
    <property type="term" value="F:rRNA (pseudouridine-N3-)-methyltransferase activity"/>
    <property type="evidence" value="ECO:0007669"/>
    <property type="project" value="UniProtKB-UniRule"/>
</dbReference>
<name>A0A953NCL9_9MOLU</name>
<dbReference type="HAMAP" id="MF_00658">
    <property type="entry name" value="23SrRNA_methyltr_H"/>
    <property type="match status" value="1"/>
</dbReference>
<evidence type="ECO:0000256" key="3">
    <source>
        <dbReference type="ARBA" id="ARBA00022691"/>
    </source>
</evidence>
<comment type="caution">
    <text evidence="5">Lacks conserved residue(s) required for the propagation of feature annotation.</text>
</comment>
<proteinExistence type="inferred from homology"/>
<dbReference type="Pfam" id="PF02590">
    <property type="entry name" value="SPOUT_MTase"/>
    <property type="match status" value="1"/>
</dbReference>
<feature type="binding site" evidence="5">
    <location>
        <position position="100"/>
    </location>
    <ligand>
        <name>S-adenosyl-L-methionine</name>
        <dbReference type="ChEBI" id="CHEBI:59789"/>
    </ligand>
</feature>
<evidence type="ECO:0000256" key="1">
    <source>
        <dbReference type="ARBA" id="ARBA00022603"/>
    </source>
</evidence>
<dbReference type="EC" id="2.1.1.177" evidence="5"/>
<comment type="similarity">
    <text evidence="4 5">Belongs to the RNA methyltransferase RlmH family.</text>
</comment>
<organism evidence="6 7">
    <name type="scientific">Mycoplasma tauri</name>
    <dbReference type="NCBI Taxonomy" id="547987"/>
    <lineage>
        <taxon>Bacteria</taxon>
        <taxon>Bacillati</taxon>
        <taxon>Mycoplasmatota</taxon>
        <taxon>Mollicutes</taxon>
        <taxon>Mycoplasmataceae</taxon>
        <taxon>Mycoplasma</taxon>
    </lineage>
</organism>